<dbReference type="InterPro" id="IPR058530">
    <property type="entry name" value="Baseplate_J-like_C"/>
</dbReference>
<evidence type="ECO:0000313" key="5">
    <source>
        <dbReference type="Proteomes" id="UP001235840"/>
    </source>
</evidence>
<dbReference type="InterPro" id="IPR058531">
    <property type="entry name" value="Baseplate_J_M"/>
</dbReference>
<gene>
    <name evidence="4" type="ORF">J2S11_002560</name>
</gene>
<protein>
    <submittedName>
        <fullName evidence="4">Phage protein gp47/JayE</fullName>
    </submittedName>
</protein>
<proteinExistence type="inferred from homology"/>
<reference evidence="4 5" key="1">
    <citation type="submission" date="2023-07" db="EMBL/GenBank/DDBJ databases">
        <title>Genomic Encyclopedia of Type Strains, Phase IV (KMG-IV): sequencing the most valuable type-strain genomes for metagenomic binning, comparative biology and taxonomic classification.</title>
        <authorList>
            <person name="Goeker M."/>
        </authorList>
    </citation>
    <scope>NUCLEOTIDE SEQUENCE [LARGE SCALE GENOMIC DNA]</scope>
    <source>
        <strain evidence="4 5">DSM 12751</strain>
    </source>
</reference>
<sequence>MYQHLTYDFILNRMLGRVPNNIDKREGSIIYDALAPAAAELSQMYIELDLNATLSFADTATGEFLEKRTAEFGINRKPATRARRKGLFYGNGNEPIAVPIGSRFSIEDQSFRVVTQLSLGQYELEGESTGIVGNQQFGALLPITFIQGLVRAELTDILVPGEDAESDESLRQRFYDTVNEQPFGGNIADYNQKINSIQGVGGVKVFPTWQGGGTVRCTIIASDFSKPTNDLIDEVQTIIDPEINSGQGNGFAPIGHSVTIAGVDDVTIDIETTVILADEMTVGQVQADIENAIEEYLLTLRRSWKDEDRLIVRTAQIESRILTVSGVVDVSETRLNGSAANVELPEEQIPVRGQVLINGDVESLEQVEAEE</sequence>
<dbReference type="Pfam" id="PF26079">
    <property type="entry name" value="Baseplate_J_C"/>
    <property type="match status" value="1"/>
</dbReference>
<evidence type="ECO:0000259" key="2">
    <source>
        <dbReference type="Pfam" id="PF26078"/>
    </source>
</evidence>
<dbReference type="RefSeq" id="WP_307395021.1">
    <property type="nucleotide sequence ID" value="NZ_BAAADK010000047.1"/>
</dbReference>
<feature type="domain" description="Baseplate J-like central" evidence="2">
    <location>
        <begin position="182"/>
        <end position="261"/>
    </location>
</feature>
<comment type="similarity">
    <text evidence="1">Belongs to the Mu gp47/PBSX XkdT family.</text>
</comment>
<dbReference type="Pfam" id="PF26078">
    <property type="entry name" value="Baseplate_J_M"/>
    <property type="match status" value="1"/>
</dbReference>
<dbReference type="Proteomes" id="UP001235840">
    <property type="component" value="Unassembled WGS sequence"/>
</dbReference>
<evidence type="ECO:0000256" key="1">
    <source>
        <dbReference type="ARBA" id="ARBA00038087"/>
    </source>
</evidence>
<dbReference type="InterPro" id="IPR052399">
    <property type="entry name" value="Phage_Baseplate_Assmbl_Protein"/>
</dbReference>
<name>A0ABT9W066_9BACI</name>
<dbReference type="EMBL" id="JAUSTY010000010">
    <property type="protein sequence ID" value="MDQ0166644.1"/>
    <property type="molecule type" value="Genomic_DNA"/>
</dbReference>
<dbReference type="PANTHER" id="PTHR37829">
    <property type="entry name" value="PHAGE-LIKE ELEMENT PBSX PROTEIN XKDT"/>
    <property type="match status" value="1"/>
</dbReference>
<dbReference type="PANTHER" id="PTHR37829:SF3">
    <property type="entry name" value="PROTEIN JAYE-RELATED"/>
    <property type="match status" value="1"/>
</dbReference>
<organism evidence="4 5">
    <name type="scientific">Caldalkalibacillus horti</name>
    <dbReference type="NCBI Taxonomy" id="77523"/>
    <lineage>
        <taxon>Bacteria</taxon>
        <taxon>Bacillati</taxon>
        <taxon>Bacillota</taxon>
        <taxon>Bacilli</taxon>
        <taxon>Bacillales</taxon>
        <taxon>Bacillaceae</taxon>
        <taxon>Caldalkalibacillus</taxon>
    </lineage>
</organism>
<evidence type="ECO:0000313" key="4">
    <source>
        <dbReference type="EMBL" id="MDQ0166644.1"/>
    </source>
</evidence>
<accession>A0ABT9W066</accession>
<keyword evidence="5" id="KW-1185">Reference proteome</keyword>
<feature type="domain" description="Baseplate J-like C-terminal" evidence="3">
    <location>
        <begin position="268"/>
        <end position="356"/>
    </location>
</feature>
<comment type="caution">
    <text evidence="4">The sequence shown here is derived from an EMBL/GenBank/DDBJ whole genome shotgun (WGS) entry which is preliminary data.</text>
</comment>
<evidence type="ECO:0000259" key="3">
    <source>
        <dbReference type="Pfam" id="PF26079"/>
    </source>
</evidence>